<dbReference type="GO" id="GO:0051276">
    <property type="term" value="P:chromosome organization"/>
    <property type="evidence" value="ECO:0007669"/>
    <property type="project" value="InterPro"/>
</dbReference>
<accession>A0A8S5N8B2</accession>
<dbReference type="Pfam" id="PF03592">
    <property type="entry name" value="Terminase_2"/>
    <property type="match status" value="1"/>
</dbReference>
<dbReference type="InterPro" id="IPR038713">
    <property type="entry name" value="Terminase_Gp1_N_sf"/>
</dbReference>
<evidence type="ECO:0000313" key="1">
    <source>
        <dbReference type="EMBL" id="DAD90488.1"/>
    </source>
</evidence>
<name>A0A8S5N8B2_9CAUD</name>
<dbReference type="InterPro" id="IPR005335">
    <property type="entry name" value="Terminase_ssu"/>
</dbReference>
<protein>
    <submittedName>
        <fullName evidence="1">Terminase small subunit</fullName>
    </submittedName>
</protein>
<dbReference type="Gene3D" id="1.10.10.1400">
    <property type="entry name" value="Terminase, small subunit, N-terminal DNA-binding domain, HTH motif"/>
    <property type="match status" value="1"/>
</dbReference>
<proteinExistence type="predicted"/>
<reference evidence="1" key="1">
    <citation type="journal article" date="2021" name="Proc. Natl. Acad. Sci. U.S.A.">
        <title>A Catalog of Tens of Thousands of Viruses from Human Metagenomes Reveals Hidden Associations with Chronic Diseases.</title>
        <authorList>
            <person name="Tisza M.J."/>
            <person name="Buck C.B."/>
        </authorList>
    </citation>
    <scope>NUCLEOTIDE SEQUENCE</scope>
    <source>
        <strain evidence="1">CtiBE32</strain>
    </source>
</reference>
<dbReference type="EMBL" id="BK015088">
    <property type="protein sequence ID" value="DAD90488.1"/>
    <property type="molecule type" value="Genomic_DNA"/>
</dbReference>
<sequence length="149" mass="16813">MLTEKQEKFVQELIRNGGNQSAAYRAAYDTSKMQEKTITQKACRLFRQGNVRARYDEIQGKVIEKTADDAASMRAFIIKKLKEIASGELTDIEEGRCADGSWGIKKKTRRVSDVQAALQKLAEYYGCTPEAAQSTEIVIRYEDGDEYAD</sequence>
<organism evidence="1">
    <name type="scientific">Myoviridae sp. ctiBE32</name>
    <dbReference type="NCBI Taxonomy" id="2826685"/>
    <lineage>
        <taxon>Viruses</taxon>
        <taxon>Duplodnaviria</taxon>
        <taxon>Heunggongvirae</taxon>
        <taxon>Uroviricota</taxon>
        <taxon>Caudoviricetes</taxon>
    </lineage>
</organism>